<dbReference type="InterPro" id="IPR003961">
    <property type="entry name" value="FN3_dom"/>
</dbReference>
<proteinExistence type="predicted"/>
<dbReference type="CDD" id="cd00063">
    <property type="entry name" value="FN3"/>
    <property type="match status" value="1"/>
</dbReference>
<sequence length="297" mass="33442">MRLPFIGSMPSATCLCFVAILTLTSVFLPTLSQVTTNKSHTQMAKRSLSSFVGESSSMRGSTINWRFSLGHTNAAHTGLGPSTPKPTRQNSGNRTSWRPKVTIIGDNLAVNLSWPSRSSRQRPLSHYRIQFRYRDPHRRHWVRTPVVVQTRLAGNVLQPYLYVTNKQPGGLEAGKVYQFQVVAVLPDANAPEEKSRWSAITSFEYIYADSPLVRVARRLPDGTVLINWSRSWGQNAFRITRFIILFRKEKRLPNGETVFHGFRHVTAPGNLEAENHCCRGNKEIRPGETLLSTPLCG</sequence>
<dbReference type="InterPro" id="IPR013783">
    <property type="entry name" value="Ig-like_fold"/>
</dbReference>
<protein>
    <submittedName>
        <fullName evidence="2">Fibronectin type-III domain-containing protein</fullName>
    </submittedName>
</protein>
<organism evidence="2">
    <name type="scientific">Mesocestoides corti</name>
    <name type="common">Flatworm</name>
    <dbReference type="NCBI Taxonomy" id="53468"/>
    <lineage>
        <taxon>Eukaryota</taxon>
        <taxon>Metazoa</taxon>
        <taxon>Spiralia</taxon>
        <taxon>Lophotrochozoa</taxon>
        <taxon>Platyhelminthes</taxon>
        <taxon>Cestoda</taxon>
        <taxon>Eucestoda</taxon>
        <taxon>Cyclophyllidea</taxon>
        <taxon>Mesocestoididae</taxon>
        <taxon>Mesocestoides</taxon>
    </lineage>
</organism>
<feature type="compositionally biased region" description="Polar residues" evidence="1">
    <location>
        <begin position="85"/>
        <end position="96"/>
    </location>
</feature>
<dbReference type="WBParaSite" id="MCU_002111-RA">
    <property type="protein sequence ID" value="MCU_002111-RA"/>
    <property type="gene ID" value="MCU_002111"/>
</dbReference>
<dbReference type="InterPro" id="IPR036116">
    <property type="entry name" value="FN3_sf"/>
</dbReference>
<name>A0A5K3EPM2_MESCO</name>
<dbReference type="AlphaFoldDB" id="A0A5K3EPM2"/>
<feature type="region of interest" description="Disordered" evidence="1">
    <location>
        <begin position="75"/>
        <end position="97"/>
    </location>
</feature>
<dbReference type="SUPFAM" id="SSF49265">
    <property type="entry name" value="Fibronectin type III"/>
    <property type="match status" value="1"/>
</dbReference>
<evidence type="ECO:0000256" key="1">
    <source>
        <dbReference type="SAM" id="MobiDB-lite"/>
    </source>
</evidence>
<accession>A0A5K3EPM2</accession>
<evidence type="ECO:0000313" key="2">
    <source>
        <dbReference type="WBParaSite" id="MCU_002111-RA"/>
    </source>
</evidence>
<dbReference type="Gene3D" id="2.60.40.10">
    <property type="entry name" value="Immunoglobulins"/>
    <property type="match status" value="1"/>
</dbReference>
<reference evidence="2" key="1">
    <citation type="submission" date="2019-11" db="UniProtKB">
        <authorList>
            <consortium name="WormBaseParasite"/>
        </authorList>
    </citation>
    <scope>IDENTIFICATION</scope>
</reference>